<dbReference type="CDD" id="cd09021">
    <property type="entry name" value="Aldose_epim_Ec_YphB"/>
    <property type="match status" value="1"/>
</dbReference>
<sequence>MIELANETLSLQLRLSGAAILNLIDRRNGRAILRPTPETATACGDCALFPMLPLANRVAGNAFSWQGKVWRLPASTADEQFFLHGDGWLLPWRQLEKTANYVTLVLESQVETLYHYRALLTYGLWDNVFSATLQLTHLAEAPFPYGLGFHPFFARQPDSEIQFDCEGYWPECQHHLPGRWQSSLPAELDFQCAQRPQGWINNAFSGWNGRAQLWTPSTGQQHITLLSHTPYLMIYQPASQADFICLEPQTHPVNAHNHPQLPGLRVLGAGESVTLAMRILCQ</sequence>
<comment type="caution">
    <text evidence="1">The sequence shown here is derived from an EMBL/GenBank/DDBJ whole genome shotgun (WGS) entry which is preliminary data.</text>
</comment>
<dbReference type="InterPro" id="IPR011013">
    <property type="entry name" value="Gal_mutarotase_sf_dom"/>
</dbReference>
<reference evidence="1" key="2">
    <citation type="submission" date="2019-08" db="EMBL/GenBank/DDBJ databases">
        <title>Investigation of anaerobic lignin degradation for improved lignocellulosic biofuels.</title>
        <authorList>
            <person name="Deangelis K.PhD."/>
        </authorList>
    </citation>
    <scope>NUCLEOTIDE SEQUENCE [LARGE SCALE GENOMIC DNA]</scope>
    <source>
        <strain evidence="1">128R</strain>
    </source>
</reference>
<protein>
    <submittedName>
        <fullName evidence="1">Aldose 1-epimerase</fullName>
    </submittedName>
</protein>
<dbReference type="OrthoDB" id="9808779at2"/>
<gene>
    <name evidence="1" type="ORF">FHU10_2743</name>
</gene>
<dbReference type="SUPFAM" id="SSF74650">
    <property type="entry name" value="Galactose mutarotase-like"/>
    <property type="match status" value="1"/>
</dbReference>
<dbReference type="GO" id="GO:0016853">
    <property type="term" value="F:isomerase activity"/>
    <property type="evidence" value="ECO:0007669"/>
    <property type="project" value="InterPro"/>
</dbReference>
<reference evidence="1" key="1">
    <citation type="submission" date="2019-06" db="EMBL/GenBank/DDBJ databases">
        <authorList>
            <person name="Deangelis K."/>
            <person name="Huntemann M."/>
            <person name="Clum A."/>
            <person name="Pillay M."/>
            <person name="Palaniappan K."/>
            <person name="Varghese N."/>
            <person name="Mikhailova N."/>
            <person name="Stamatis D."/>
            <person name="Reddy T."/>
            <person name="Daum C."/>
            <person name="Shapiro N."/>
            <person name="Ivanova N."/>
            <person name="Kyrpides N."/>
            <person name="Woyke T."/>
        </authorList>
    </citation>
    <scope>NUCLEOTIDE SEQUENCE [LARGE SCALE GENOMIC DNA]</scope>
    <source>
        <strain evidence="1">128R</strain>
    </source>
</reference>
<dbReference type="GO" id="GO:0030246">
    <property type="term" value="F:carbohydrate binding"/>
    <property type="evidence" value="ECO:0007669"/>
    <property type="project" value="InterPro"/>
</dbReference>
<dbReference type="Gene3D" id="2.70.98.10">
    <property type="match status" value="1"/>
</dbReference>
<dbReference type="GO" id="GO:0005975">
    <property type="term" value="P:carbohydrate metabolic process"/>
    <property type="evidence" value="ECO:0007669"/>
    <property type="project" value="InterPro"/>
</dbReference>
<dbReference type="Pfam" id="PF01263">
    <property type="entry name" value="Aldose_epim"/>
    <property type="match status" value="1"/>
</dbReference>
<dbReference type="AlphaFoldDB" id="A0A542BUM2"/>
<accession>A0A542BUM2</accession>
<dbReference type="InterPro" id="IPR008183">
    <property type="entry name" value="Aldose_1/G6P_1-epimerase"/>
</dbReference>
<organism evidence="1">
    <name type="scientific">Serratia fonticola</name>
    <dbReference type="NCBI Taxonomy" id="47917"/>
    <lineage>
        <taxon>Bacteria</taxon>
        <taxon>Pseudomonadati</taxon>
        <taxon>Pseudomonadota</taxon>
        <taxon>Gammaproteobacteria</taxon>
        <taxon>Enterobacterales</taxon>
        <taxon>Yersiniaceae</taxon>
        <taxon>Serratia</taxon>
    </lineage>
</organism>
<dbReference type="InterPro" id="IPR014718">
    <property type="entry name" value="GH-type_carb-bd"/>
</dbReference>
<proteinExistence type="predicted"/>
<dbReference type="EMBL" id="VISQ01000001">
    <property type="protein sequence ID" value="TVZ70188.1"/>
    <property type="molecule type" value="Genomic_DNA"/>
</dbReference>
<name>A0A542BUM2_SERFO</name>
<evidence type="ECO:0000313" key="1">
    <source>
        <dbReference type="EMBL" id="TVZ70188.1"/>
    </source>
</evidence>